<evidence type="ECO:0000313" key="4">
    <source>
        <dbReference type="Proteomes" id="UP000003165"/>
    </source>
</evidence>
<protein>
    <recommendedName>
        <fullName evidence="5">Prepilin-type N-terminal cleavage/methylation domain-containing protein</fullName>
    </recommendedName>
</protein>
<gene>
    <name evidence="3" type="ORF">FuraDRAFT_2600</name>
</gene>
<reference evidence="3 4" key="1">
    <citation type="submission" date="2009-02" db="EMBL/GenBank/DDBJ databases">
        <title>Sequencing of the draft genome and assembly of Lutiella nitroferrum 2002.</title>
        <authorList>
            <consortium name="US DOE Joint Genome Institute (JGI-PGF)"/>
            <person name="Lucas S."/>
            <person name="Copeland A."/>
            <person name="Lapidus A."/>
            <person name="Glavina del Rio T."/>
            <person name="Tice H."/>
            <person name="Bruce D."/>
            <person name="Goodwin L."/>
            <person name="Pitluck S."/>
            <person name="Larimer F."/>
            <person name="Land M.L."/>
            <person name="Hauser L."/>
            <person name="Coates J.D."/>
        </authorList>
    </citation>
    <scope>NUCLEOTIDE SEQUENCE [LARGE SCALE GENOMIC DNA]</scope>
    <source>
        <strain evidence="3 4">2002</strain>
    </source>
</reference>
<evidence type="ECO:0000313" key="3">
    <source>
        <dbReference type="EMBL" id="EEG07812.1"/>
    </source>
</evidence>
<accession>B9Z5G5</accession>
<name>B9Z5G5_9NEIS</name>
<proteinExistence type="predicted"/>
<feature type="compositionally biased region" description="Gly residues" evidence="1">
    <location>
        <begin position="149"/>
        <end position="170"/>
    </location>
</feature>
<feature type="transmembrane region" description="Helical" evidence="2">
    <location>
        <begin position="12"/>
        <end position="35"/>
    </location>
</feature>
<evidence type="ECO:0000256" key="1">
    <source>
        <dbReference type="SAM" id="MobiDB-lite"/>
    </source>
</evidence>
<dbReference type="PROSITE" id="PS00409">
    <property type="entry name" value="PROKAR_NTER_METHYL"/>
    <property type="match status" value="1"/>
</dbReference>
<keyword evidence="2" id="KW-0472">Membrane</keyword>
<organism evidence="3 4">
    <name type="scientific">Pseudogulbenkiania ferrooxidans 2002</name>
    <dbReference type="NCBI Taxonomy" id="279714"/>
    <lineage>
        <taxon>Bacteria</taxon>
        <taxon>Pseudomonadati</taxon>
        <taxon>Pseudomonadota</taxon>
        <taxon>Betaproteobacteria</taxon>
        <taxon>Neisseriales</taxon>
        <taxon>Chromobacteriaceae</taxon>
        <taxon>Pseudogulbenkiania</taxon>
    </lineage>
</organism>
<dbReference type="Pfam" id="PF07963">
    <property type="entry name" value="N_methyl"/>
    <property type="match status" value="1"/>
</dbReference>
<dbReference type="Proteomes" id="UP000003165">
    <property type="component" value="Unassembled WGS sequence"/>
</dbReference>
<dbReference type="RefSeq" id="WP_008954620.1">
    <property type="nucleotide sequence ID" value="NZ_ACIS01000007.1"/>
</dbReference>
<dbReference type="InterPro" id="IPR012902">
    <property type="entry name" value="N_methyl_site"/>
</dbReference>
<dbReference type="eggNOG" id="COG4967">
    <property type="taxonomic scope" value="Bacteria"/>
</dbReference>
<dbReference type="AlphaFoldDB" id="B9Z5G5"/>
<dbReference type="EMBL" id="ACIS01000007">
    <property type="protein sequence ID" value="EEG07812.1"/>
    <property type="molecule type" value="Genomic_DNA"/>
</dbReference>
<feature type="region of interest" description="Disordered" evidence="1">
    <location>
        <begin position="309"/>
        <end position="332"/>
    </location>
</feature>
<dbReference type="NCBIfam" id="TIGR02532">
    <property type="entry name" value="IV_pilin_GFxxxE"/>
    <property type="match status" value="1"/>
</dbReference>
<evidence type="ECO:0008006" key="5">
    <source>
        <dbReference type="Google" id="ProtNLM"/>
    </source>
</evidence>
<keyword evidence="2" id="KW-1133">Transmembrane helix</keyword>
<keyword evidence="2" id="KW-0812">Transmembrane</keyword>
<sequence>MRIASQRRQRGFSLLEILITLVVLGGGLLAVGNLYGKVMNGSAAAKERSEAVVQAEKKLDELRYTAYASIASGSDSVNAATGSGSSANYSRRWTITASTSPAYKDVAVTVSWTDSRNQSQSAVLTSRISSIDPARSAAVIATVSSGSGSNTGTGSSGTGSDSGTGTGTNSGTGTETDTGTGTGTDTGTPVTTCSTSYSVTATSSSSTISGSPVSCSHSSGQSWTCSTTASSGTSVTISDDKGYATASIPAANCASNAVTFQCSTTFSITAQTGASSITASSGTCSNTSGKSWTCTSSAAKDTTITITDSKGSGNSAASWSSAASCGSLSHSF</sequence>
<comment type="caution">
    <text evidence="3">The sequence shown here is derived from an EMBL/GenBank/DDBJ whole genome shotgun (WGS) entry which is preliminary data.</text>
</comment>
<keyword evidence="4" id="KW-1185">Reference proteome</keyword>
<feature type="region of interest" description="Disordered" evidence="1">
    <location>
        <begin position="144"/>
        <end position="189"/>
    </location>
</feature>
<feature type="compositionally biased region" description="Low complexity" evidence="1">
    <location>
        <begin position="171"/>
        <end position="189"/>
    </location>
</feature>
<evidence type="ECO:0000256" key="2">
    <source>
        <dbReference type="SAM" id="Phobius"/>
    </source>
</evidence>